<keyword evidence="2" id="KW-1185">Reference proteome</keyword>
<comment type="caution">
    <text evidence="1">The sequence shown here is derived from an EMBL/GenBank/DDBJ whole genome shotgun (WGS) entry which is preliminary data.</text>
</comment>
<gene>
    <name evidence="1" type="ORF">ACFPM7_20355</name>
</gene>
<accession>A0ABW0ETN0</accession>
<dbReference type="InterPro" id="IPR050426">
    <property type="entry name" value="Glycosyltransferase_28"/>
</dbReference>
<dbReference type="Proteomes" id="UP001596157">
    <property type="component" value="Unassembled WGS sequence"/>
</dbReference>
<dbReference type="RefSeq" id="WP_378249260.1">
    <property type="nucleotide sequence ID" value="NZ_JBHSKF010000011.1"/>
</dbReference>
<dbReference type="Pfam" id="PF00201">
    <property type="entry name" value="UDPGT"/>
    <property type="match status" value="1"/>
</dbReference>
<protein>
    <submittedName>
        <fullName evidence="1">Glycosyltransferase</fullName>
    </submittedName>
</protein>
<proteinExistence type="predicted"/>
<dbReference type="EMBL" id="JBHSKF010000011">
    <property type="protein sequence ID" value="MFC5289410.1"/>
    <property type="molecule type" value="Genomic_DNA"/>
</dbReference>
<sequence>MRVLFVVPPFAGHVNPLVGVAAELAAREHRVAWAGDPDLLGTLLPAGAVVHPCAGLDTARPAGLRGFAALKHLWDSVLVPLTEAMAPGVDAAVDAERPEVVVADQQAFAGAFAAARRGIPLATSATTSAELVDPLAGLPAVAERVAAQLADLRARFGGTGDPRFSDRLILAFTSADLAGPAAARAAVRFVGPIARPPEPHDFDFARLDPERPLVYVSLGTLNDDARFLAECADALAERPHLQGVLVDPTGSVAAPHVISAPRLPQPALLERAAAVICHGGHNTVCEALARGLPLVVAPIRDDQPVIAQQVVAAGAGVRLRFAHATARHIGRALDTVLTDPGYAASARAVRDSFTAAGGAAAAVDALEALVAPVEICPPRRVGSGAIVRVGNTFHPPLT</sequence>
<organism evidence="1 2">
    <name type="scientific">Actinokineospora guangxiensis</name>
    <dbReference type="NCBI Taxonomy" id="1490288"/>
    <lineage>
        <taxon>Bacteria</taxon>
        <taxon>Bacillati</taxon>
        <taxon>Actinomycetota</taxon>
        <taxon>Actinomycetes</taxon>
        <taxon>Pseudonocardiales</taxon>
        <taxon>Pseudonocardiaceae</taxon>
        <taxon>Actinokineospora</taxon>
    </lineage>
</organism>
<dbReference type="SUPFAM" id="SSF53756">
    <property type="entry name" value="UDP-Glycosyltransferase/glycogen phosphorylase"/>
    <property type="match status" value="1"/>
</dbReference>
<reference evidence="2" key="1">
    <citation type="journal article" date="2019" name="Int. J. Syst. Evol. Microbiol.">
        <title>The Global Catalogue of Microorganisms (GCM) 10K type strain sequencing project: providing services to taxonomists for standard genome sequencing and annotation.</title>
        <authorList>
            <consortium name="The Broad Institute Genomics Platform"/>
            <consortium name="The Broad Institute Genome Sequencing Center for Infectious Disease"/>
            <person name="Wu L."/>
            <person name="Ma J."/>
        </authorList>
    </citation>
    <scope>NUCLEOTIDE SEQUENCE [LARGE SCALE GENOMIC DNA]</scope>
    <source>
        <strain evidence="2">CCUG 59778</strain>
    </source>
</reference>
<evidence type="ECO:0000313" key="2">
    <source>
        <dbReference type="Proteomes" id="UP001596157"/>
    </source>
</evidence>
<dbReference type="PANTHER" id="PTHR48050:SF13">
    <property type="entry name" value="STEROL 3-BETA-GLUCOSYLTRANSFERASE UGT80A2"/>
    <property type="match status" value="1"/>
</dbReference>
<dbReference type="Gene3D" id="3.40.50.2000">
    <property type="entry name" value="Glycogen Phosphorylase B"/>
    <property type="match status" value="2"/>
</dbReference>
<dbReference type="PANTHER" id="PTHR48050">
    <property type="entry name" value="STEROL 3-BETA-GLUCOSYLTRANSFERASE"/>
    <property type="match status" value="1"/>
</dbReference>
<name>A0ABW0ETN0_9PSEU</name>
<evidence type="ECO:0000313" key="1">
    <source>
        <dbReference type="EMBL" id="MFC5289410.1"/>
    </source>
</evidence>
<dbReference type="CDD" id="cd03784">
    <property type="entry name" value="GT1_Gtf-like"/>
    <property type="match status" value="1"/>
</dbReference>
<dbReference type="InterPro" id="IPR002213">
    <property type="entry name" value="UDP_glucos_trans"/>
</dbReference>